<comment type="catalytic activity">
    <reaction evidence="13">
        <text>a di-trans,poly-cis-dolichyl beta-D-mannosyl phosphate + L-seryl-[protein] = 3-O-(alpha-D-mannosyl)-L-seryl-[protein] + a di-trans,poly-cis-dolichyl phosphate + H(+)</text>
        <dbReference type="Rhea" id="RHEA:17377"/>
        <dbReference type="Rhea" id="RHEA-COMP:9863"/>
        <dbReference type="Rhea" id="RHEA-COMP:13546"/>
        <dbReference type="Rhea" id="RHEA-COMP:19498"/>
        <dbReference type="Rhea" id="RHEA-COMP:19501"/>
        <dbReference type="ChEBI" id="CHEBI:15378"/>
        <dbReference type="ChEBI" id="CHEBI:29999"/>
        <dbReference type="ChEBI" id="CHEBI:57683"/>
        <dbReference type="ChEBI" id="CHEBI:58211"/>
        <dbReference type="ChEBI" id="CHEBI:137321"/>
        <dbReference type="EC" id="2.4.1.109"/>
    </reaction>
</comment>
<dbReference type="InterPro" id="IPR016093">
    <property type="entry name" value="MIR_motif"/>
</dbReference>
<evidence type="ECO:0000256" key="12">
    <source>
        <dbReference type="ARBA" id="ARBA00045085"/>
    </source>
</evidence>
<dbReference type="Pfam" id="PF02815">
    <property type="entry name" value="MIR"/>
    <property type="match status" value="1"/>
</dbReference>
<comment type="pathway">
    <text evidence="2">Protein modification; protein glycosylation.</text>
</comment>
<evidence type="ECO:0000256" key="8">
    <source>
        <dbReference type="ARBA" id="ARBA00022737"/>
    </source>
</evidence>
<keyword evidence="18" id="KW-1185">Reference proteome</keyword>
<feature type="domain" description="MIR" evidence="17">
    <location>
        <begin position="369"/>
        <end position="426"/>
    </location>
</feature>
<dbReference type="RefSeq" id="XP_032828891.1">
    <property type="nucleotide sequence ID" value="XM_032973000.1"/>
</dbReference>
<keyword evidence="5" id="KW-0328">Glycosyltransferase</keyword>
<organism evidence="18 19">
    <name type="scientific">Petromyzon marinus</name>
    <name type="common">Sea lamprey</name>
    <dbReference type="NCBI Taxonomy" id="7757"/>
    <lineage>
        <taxon>Eukaryota</taxon>
        <taxon>Metazoa</taxon>
        <taxon>Chordata</taxon>
        <taxon>Craniata</taxon>
        <taxon>Vertebrata</taxon>
        <taxon>Cyclostomata</taxon>
        <taxon>Hyperoartia</taxon>
        <taxon>Petromyzontiformes</taxon>
        <taxon>Petromyzontidae</taxon>
        <taxon>Petromyzon</taxon>
    </lineage>
</organism>
<feature type="transmembrane region" description="Helical" evidence="16">
    <location>
        <begin position="158"/>
        <end position="178"/>
    </location>
</feature>
<dbReference type="AlphaFoldDB" id="A0AAJ7XC23"/>
<protein>
    <recommendedName>
        <fullName evidence="14">Protein O-mannosyl-transferase 1</fullName>
        <ecNumber evidence="4">2.4.1.109</ecNumber>
    </recommendedName>
</protein>
<feature type="transmembrane region" description="Helical" evidence="16">
    <location>
        <begin position="123"/>
        <end position="146"/>
    </location>
</feature>
<evidence type="ECO:0000256" key="4">
    <source>
        <dbReference type="ARBA" id="ARBA00012839"/>
    </source>
</evidence>
<keyword evidence="9" id="KW-0256">Endoplasmic reticulum</keyword>
<evidence type="ECO:0000256" key="13">
    <source>
        <dbReference type="ARBA" id="ARBA00045102"/>
    </source>
</evidence>
<accession>A0AAJ7XC23</accession>
<dbReference type="InterPro" id="IPR027005">
    <property type="entry name" value="PMT-like"/>
</dbReference>
<dbReference type="SMART" id="SM00472">
    <property type="entry name" value="MIR"/>
    <property type="match status" value="3"/>
</dbReference>
<gene>
    <name evidence="19" type="primary">POMT1</name>
</gene>
<evidence type="ECO:0000256" key="3">
    <source>
        <dbReference type="ARBA" id="ARBA00007222"/>
    </source>
</evidence>
<evidence type="ECO:0000256" key="14">
    <source>
        <dbReference type="ARBA" id="ARBA00067952"/>
    </source>
</evidence>
<evidence type="ECO:0000256" key="15">
    <source>
        <dbReference type="SAM" id="MobiDB-lite"/>
    </source>
</evidence>
<evidence type="ECO:0000313" key="18">
    <source>
        <dbReference type="Proteomes" id="UP001318040"/>
    </source>
</evidence>
<feature type="domain" description="MIR" evidence="17">
    <location>
        <begin position="298"/>
        <end position="358"/>
    </location>
</feature>
<dbReference type="SUPFAM" id="SSF82109">
    <property type="entry name" value="MIR domain"/>
    <property type="match status" value="1"/>
</dbReference>
<dbReference type="GO" id="GO:0004169">
    <property type="term" value="F:dolichyl-phosphate-mannose-protein mannosyltransferase activity"/>
    <property type="evidence" value="ECO:0007669"/>
    <property type="project" value="UniProtKB-EC"/>
</dbReference>
<evidence type="ECO:0000256" key="10">
    <source>
        <dbReference type="ARBA" id="ARBA00022989"/>
    </source>
</evidence>
<name>A0AAJ7XC23_PETMA</name>
<evidence type="ECO:0000256" key="6">
    <source>
        <dbReference type="ARBA" id="ARBA00022679"/>
    </source>
</evidence>
<feature type="transmembrane region" description="Helical" evidence="16">
    <location>
        <begin position="639"/>
        <end position="658"/>
    </location>
</feature>
<feature type="compositionally biased region" description="Basic and acidic residues" evidence="15">
    <location>
        <begin position="486"/>
        <end position="505"/>
    </location>
</feature>
<comment type="subcellular location">
    <subcellularLocation>
        <location evidence="1">Endoplasmic reticulum membrane</location>
        <topology evidence="1">Multi-pass membrane protein</topology>
    </subcellularLocation>
</comment>
<reference evidence="19" key="1">
    <citation type="submission" date="2025-08" db="UniProtKB">
        <authorList>
            <consortium name="RefSeq"/>
        </authorList>
    </citation>
    <scope>IDENTIFICATION</scope>
    <source>
        <tissue evidence="19">Sperm</tissue>
    </source>
</reference>
<dbReference type="InterPro" id="IPR003342">
    <property type="entry name" value="ArnT-like_N"/>
</dbReference>
<keyword evidence="7 16" id="KW-0812">Transmembrane</keyword>
<feature type="transmembrane region" description="Helical" evidence="16">
    <location>
        <begin position="574"/>
        <end position="592"/>
    </location>
</feature>
<comment type="catalytic activity">
    <reaction evidence="12">
        <text>a di-trans,poly-cis-dolichyl beta-D-mannosyl phosphate + L-threonyl-[protein] = 3-O-(alpha-D-mannosyl)-L-threonyl-[protein] + a di-trans,poly-cis-dolichyl phosphate + H(+)</text>
        <dbReference type="Rhea" id="RHEA:53396"/>
        <dbReference type="Rhea" id="RHEA-COMP:11060"/>
        <dbReference type="Rhea" id="RHEA-COMP:13547"/>
        <dbReference type="Rhea" id="RHEA-COMP:19498"/>
        <dbReference type="Rhea" id="RHEA-COMP:19501"/>
        <dbReference type="ChEBI" id="CHEBI:15378"/>
        <dbReference type="ChEBI" id="CHEBI:30013"/>
        <dbReference type="ChEBI" id="CHEBI:57683"/>
        <dbReference type="ChEBI" id="CHEBI:58211"/>
        <dbReference type="ChEBI" id="CHEBI:137323"/>
        <dbReference type="EC" id="2.4.1.109"/>
    </reaction>
</comment>
<evidence type="ECO:0000256" key="9">
    <source>
        <dbReference type="ARBA" id="ARBA00022824"/>
    </source>
</evidence>
<feature type="region of interest" description="Disordered" evidence="15">
    <location>
        <begin position="485"/>
        <end position="506"/>
    </location>
</feature>
<dbReference type="KEGG" id="pmrn:116953132"/>
<feature type="transmembrane region" description="Helical" evidence="16">
    <location>
        <begin position="242"/>
        <end position="265"/>
    </location>
</feature>
<dbReference type="PROSITE" id="PS50919">
    <property type="entry name" value="MIR"/>
    <property type="match status" value="2"/>
</dbReference>
<evidence type="ECO:0000256" key="16">
    <source>
        <dbReference type="SAM" id="Phobius"/>
    </source>
</evidence>
<keyword evidence="11 16" id="KW-0472">Membrane</keyword>
<evidence type="ECO:0000256" key="1">
    <source>
        <dbReference type="ARBA" id="ARBA00004477"/>
    </source>
</evidence>
<keyword evidence="6" id="KW-0808">Transferase</keyword>
<dbReference type="PANTHER" id="PTHR10050">
    <property type="entry name" value="DOLICHYL-PHOSPHATE-MANNOSE--PROTEIN MANNOSYLTRANSFERASE"/>
    <property type="match status" value="1"/>
</dbReference>
<dbReference type="InterPro" id="IPR036300">
    <property type="entry name" value="MIR_dom_sf"/>
</dbReference>
<keyword evidence="10 16" id="KW-1133">Transmembrane helix</keyword>
<evidence type="ECO:0000256" key="2">
    <source>
        <dbReference type="ARBA" id="ARBA00004922"/>
    </source>
</evidence>
<dbReference type="GO" id="GO:0005789">
    <property type="term" value="C:endoplasmic reticulum membrane"/>
    <property type="evidence" value="ECO:0007669"/>
    <property type="project" value="UniProtKB-SubCell"/>
</dbReference>
<keyword evidence="8" id="KW-0677">Repeat</keyword>
<feature type="transmembrane region" description="Helical" evidence="16">
    <location>
        <begin position="190"/>
        <end position="221"/>
    </location>
</feature>
<comment type="similarity">
    <text evidence="3">Belongs to the glycosyltransferase 39 family.</text>
</comment>
<dbReference type="Pfam" id="PF16192">
    <property type="entry name" value="PMT_4TMC"/>
    <property type="match status" value="1"/>
</dbReference>
<dbReference type="CDD" id="cd23281">
    <property type="entry name" value="beta-trefoil_MIR_POMT1"/>
    <property type="match status" value="1"/>
</dbReference>
<proteinExistence type="inferred from homology"/>
<dbReference type="Pfam" id="PF02366">
    <property type="entry name" value="PMT"/>
    <property type="match status" value="1"/>
</dbReference>
<dbReference type="FunFam" id="2.80.10.50:FF:000012">
    <property type="entry name" value="Protein O-mannosyl-transferase 1"/>
    <property type="match status" value="1"/>
</dbReference>
<dbReference type="Proteomes" id="UP001318040">
    <property type="component" value="Chromosome 50"/>
</dbReference>
<dbReference type="InterPro" id="IPR032421">
    <property type="entry name" value="PMT_4TMC"/>
</dbReference>
<evidence type="ECO:0000256" key="7">
    <source>
        <dbReference type="ARBA" id="ARBA00022692"/>
    </source>
</evidence>
<sequence>METTLALPKRPFSVRLSAEVDVGLVLLTALALWSRLGGLAYPGAVVFDEVYYGQFVSLYVNGVFFVDHSGPPLGHMLLALGAYLGDFNGNFTWERIGAEYNAAVPVRALRAVPALCGALTVPLAYLISSQLGLSPLGAFLAGLLMLMDNALLTQSRFVLLEPLLICFSLLSVLCALKLRAARSFSVSWWGWLLATGTACGLAIGVKYTGVLTLLLVCVLAASDIWRLAGDRTLTHLCVCAHVVARVAGLLLLPLLLYVATFWLHLQLLQNAGPHDHLMSSAFQASLKGGLARITQGQPLEVAFGSQVTLRSAHTPCWLHSHFDVYPITYADGRGSSHQQQVTCYPYKDINNWWIIKHPHSQSLVVDSPPVPVRHGDIVQLLHGISTKLLNSHNVAAAITPTCQEVSCYVDYNISMQGQPWWRVEVLNRASDSDSWKTIVSDVQLIHVNTSTVLRVSGAVLPEWGHGQPEVVADLTLRPVHPGSRWTVEEHRHGRSQEQAEREQELRSPIPKHVPHDLGFLAKFYELQWKMLTFRVEEQEHRYISTPLQWLRMSSSIAYWMDPHTNAQIHLLPNPWLWVSACVCLLLYCACLVRYLLRRQRGISDLPAECWERFLLAGWLGLGGWAMHFVPYLLTERGLFLYHYLPAATFHTLLIPALLEHAHTHVVRSPAGRYALLAGCVAWLAAVYASHVQLAPLSKGTPALSAQQLSSLRWSEGWDFLVHPTQ</sequence>
<dbReference type="Gene3D" id="2.80.10.50">
    <property type="match status" value="1"/>
</dbReference>
<feature type="transmembrane region" description="Helical" evidence="16">
    <location>
        <begin position="670"/>
        <end position="688"/>
    </location>
</feature>
<evidence type="ECO:0000313" key="19">
    <source>
        <dbReference type="RefSeq" id="XP_032828891.1"/>
    </source>
</evidence>
<dbReference type="PANTHER" id="PTHR10050:SF51">
    <property type="entry name" value="PROTEIN O-MANNOSYL-TRANSFERASE 1"/>
    <property type="match status" value="1"/>
</dbReference>
<dbReference type="EC" id="2.4.1.109" evidence="4"/>
<feature type="transmembrane region" description="Helical" evidence="16">
    <location>
        <begin position="613"/>
        <end position="633"/>
    </location>
</feature>
<evidence type="ECO:0000259" key="17">
    <source>
        <dbReference type="PROSITE" id="PS50919"/>
    </source>
</evidence>
<dbReference type="CTD" id="10585"/>
<evidence type="ECO:0000256" key="5">
    <source>
        <dbReference type="ARBA" id="ARBA00022676"/>
    </source>
</evidence>
<evidence type="ECO:0000256" key="11">
    <source>
        <dbReference type="ARBA" id="ARBA00023136"/>
    </source>
</evidence>